<keyword evidence="3" id="KW-1185">Reference proteome</keyword>
<sequence length="316" mass="34955">MLGNFQRSRLIFLAVFTSFLVTVSAFTPVMGNAQSPRLLRPGVTNIQLKDATSRLSELEQALNQVENKKVATLQDTEKVEKAALAYAEAMKTALDNALKEAETLATSQGKQGSISPLETFEKAETANRQRLEKIGDRANTIEKQIQVGTIRLDKSLIQDLSVVERGELLESLQPPARQLYLREQPELFKPVLERPGINNPVLERPQNQLKFLEETFNNLQSFVPTNANYHIGIVVSQMIQGVSNMLVPPAYAIAAAPCVGLALTKNWPAVAACVARAGSEATSIYNQFVSCWRNARNPLRWLKRTGCVARLIARLA</sequence>
<feature type="coiled-coil region" evidence="1">
    <location>
        <begin position="48"/>
        <end position="75"/>
    </location>
</feature>
<dbReference type="AlphaFoldDB" id="A0A7S6REY4"/>
<name>A0A7S6REY4_9CYAN</name>
<dbReference type="KEGG" id="aee:IM676_04570"/>
<accession>A0A7S6REY4</accession>
<evidence type="ECO:0000256" key="1">
    <source>
        <dbReference type="SAM" id="Coils"/>
    </source>
</evidence>
<evidence type="ECO:0000313" key="2">
    <source>
        <dbReference type="EMBL" id="QOV23583.1"/>
    </source>
</evidence>
<reference evidence="3" key="1">
    <citation type="submission" date="2020-10" db="EMBL/GenBank/DDBJ databases">
        <title>Genome-based taxonomic classification of the species Anabaenopsis elenkinii.</title>
        <authorList>
            <person name="Delbaje E."/>
            <person name="Andreote A.P.D."/>
            <person name="Pellegrinetti T.A."/>
            <person name="Cruz R.B."/>
            <person name="Branco L.H.Z."/>
            <person name="Fiore M.F."/>
        </authorList>
    </citation>
    <scope>NUCLEOTIDE SEQUENCE [LARGE SCALE GENOMIC DNA]</scope>
    <source>
        <strain evidence="3">CCIBt3563</strain>
    </source>
</reference>
<keyword evidence="1" id="KW-0175">Coiled coil</keyword>
<gene>
    <name evidence="2" type="ORF">IM676_04570</name>
</gene>
<evidence type="ECO:0000313" key="3">
    <source>
        <dbReference type="Proteomes" id="UP000593846"/>
    </source>
</evidence>
<organism evidence="2 3">
    <name type="scientific">Anabaenopsis elenkinii CCIBt3563</name>
    <dbReference type="NCBI Taxonomy" id="2779889"/>
    <lineage>
        <taxon>Bacteria</taxon>
        <taxon>Bacillati</taxon>
        <taxon>Cyanobacteriota</taxon>
        <taxon>Cyanophyceae</taxon>
        <taxon>Nostocales</taxon>
        <taxon>Nodulariaceae</taxon>
        <taxon>Anabaenopsis</taxon>
    </lineage>
</organism>
<dbReference type="Proteomes" id="UP000593846">
    <property type="component" value="Chromosome"/>
</dbReference>
<dbReference type="EMBL" id="CP063311">
    <property type="protein sequence ID" value="QOV23583.1"/>
    <property type="molecule type" value="Genomic_DNA"/>
</dbReference>
<proteinExistence type="predicted"/>
<protein>
    <submittedName>
        <fullName evidence="2">Uncharacterized protein</fullName>
    </submittedName>
</protein>
<dbReference type="RefSeq" id="WP_200989129.1">
    <property type="nucleotide sequence ID" value="NZ_CP063311.1"/>
</dbReference>